<protein>
    <submittedName>
        <fullName evidence="1">Uncharacterized protein</fullName>
    </submittedName>
</protein>
<sequence>MAQMTIATQLFLPLPIKEADLEKKVMWVRVKNHVIGDEKMTGVRWWI</sequence>
<reference evidence="1 2" key="1">
    <citation type="submission" date="2020-02" db="EMBL/GenBank/DDBJ databases">
        <title>Characterization of vanA genotype vancomycin-resistant Enterococcus saigonensis VE80.</title>
        <authorList>
            <person name="Harada T."/>
            <person name="Motooka D."/>
            <person name="Nakamura S."/>
            <person name="Yamamoto Y."/>
            <person name="Kawahara R."/>
            <person name="Kawatsu K."/>
        </authorList>
    </citation>
    <scope>NUCLEOTIDE SEQUENCE [LARGE SCALE GENOMIC DNA]</scope>
    <source>
        <strain evidence="1 2">VE80</strain>
    </source>
</reference>
<proteinExistence type="predicted"/>
<dbReference type="Proteomes" id="UP000502998">
    <property type="component" value="Chromosome"/>
</dbReference>
<accession>A0A679IKI8</accession>
<keyword evidence="2" id="KW-1185">Reference proteome</keyword>
<name>A0A679IKI8_9ENTE</name>
<dbReference type="KEGG" id="esg:EsVE80_15880"/>
<dbReference type="RefSeq" id="WP_173103268.1">
    <property type="nucleotide sequence ID" value="NZ_AP022822.1"/>
</dbReference>
<gene>
    <name evidence="1" type="ORF">EsVE80_15880</name>
</gene>
<evidence type="ECO:0000313" key="1">
    <source>
        <dbReference type="EMBL" id="BCA86065.1"/>
    </source>
</evidence>
<dbReference type="EMBL" id="AP022822">
    <property type="protein sequence ID" value="BCA86065.1"/>
    <property type="molecule type" value="Genomic_DNA"/>
</dbReference>
<evidence type="ECO:0000313" key="2">
    <source>
        <dbReference type="Proteomes" id="UP000502998"/>
    </source>
</evidence>
<organism evidence="1 2">
    <name type="scientific">Enterococcus saigonensis</name>
    <dbReference type="NCBI Taxonomy" id="1805431"/>
    <lineage>
        <taxon>Bacteria</taxon>
        <taxon>Bacillati</taxon>
        <taxon>Bacillota</taxon>
        <taxon>Bacilli</taxon>
        <taxon>Lactobacillales</taxon>
        <taxon>Enterococcaceae</taxon>
        <taxon>Enterococcus</taxon>
    </lineage>
</organism>
<dbReference type="AlphaFoldDB" id="A0A679IKI8"/>